<evidence type="ECO:0000256" key="1">
    <source>
        <dbReference type="ARBA" id="ARBA00006926"/>
    </source>
</evidence>
<protein>
    <recommendedName>
        <fullName evidence="4">Glutathione peroxidase</fullName>
    </recommendedName>
</protein>
<proteinExistence type="inferred from homology"/>
<dbReference type="AlphaFoldDB" id="A0A078B6P4"/>
<dbReference type="Gene3D" id="3.40.30.10">
    <property type="entry name" value="Glutaredoxin"/>
    <property type="match status" value="1"/>
</dbReference>
<comment type="similarity">
    <text evidence="1 4">Belongs to the glutathione peroxidase family.</text>
</comment>
<dbReference type="InterPro" id="IPR029760">
    <property type="entry name" value="GPX_CS"/>
</dbReference>
<dbReference type="GO" id="GO:0006979">
    <property type="term" value="P:response to oxidative stress"/>
    <property type="evidence" value="ECO:0007669"/>
    <property type="project" value="InterPro"/>
</dbReference>
<evidence type="ECO:0000256" key="4">
    <source>
        <dbReference type="RuleBase" id="RU000499"/>
    </source>
</evidence>
<accession>A0A078B6P4</accession>
<dbReference type="PIRSF" id="PIRSF000303">
    <property type="entry name" value="Glutathion_perox"/>
    <property type="match status" value="1"/>
</dbReference>
<dbReference type="OMA" id="FTDQHYQ"/>
<dbReference type="InterPro" id="IPR036249">
    <property type="entry name" value="Thioredoxin-like_sf"/>
</dbReference>
<name>A0A078B6P4_STYLE</name>
<dbReference type="InterPro" id="IPR000889">
    <property type="entry name" value="Glutathione_peroxidase"/>
</dbReference>
<evidence type="ECO:0000313" key="5">
    <source>
        <dbReference type="EMBL" id="CDW90044.1"/>
    </source>
</evidence>
<organism evidence="5 6">
    <name type="scientific">Stylonychia lemnae</name>
    <name type="common">Ciliate</name>
    <dbReference type="NCBI Taxonomy" id="5949"/>
    <lineage>
        <taxon>Eukaryota</taxon>
        <taxon>Sar</taxon>
        <taxon>Alveolata</taxon>
        <taxon>Ciliophora</taxon>
        <taxon>Intramacronucleata</taxon>
        <taxon>Spirotrichea</taxon>
        <taxon>Stichotrichia</taxon>
        <taxon>Sporadotrichida</taxon>
        <taxon>Oxytrichidae</taxon>
        <taxon>Stylonychinae</taxon>
        <taxon>Stylonychia</taxon>
    </lineage>
</organism>
<gene>
    <name evidence="5" type="primary">Contig18781.g19927</name>
    <name evidence="5" type="ORF">STYLEM_19184</name>
</gene>
<dbReference type="CDD" id="cd00340">
    <property type="entry name" value="GSH_Peroxidase"/>
    <property type="match status" value="1"/>
</dbReference>
<dbReference type="InParanoid" id="A0A078B6P4"/>
<dbReference type="PROSITE" id="PS51355">
    <property type="entry name" value="GLUTATHIONE_PEROXID_3"/>
    <property type="match status" value="1"/>
</dbReference>
<keyword evidence="3 4" id="KW-0560">Oxidoreductase</keyword>
<dbReference type="SUPFAM" id="SSF52833">
    <property type="entry name" value="Thioredoxin-like"/>
    <property type="match status" value="1"/>
</dbReference>
<dbReference type="PANTHER" id="PTHR11592:SF132">
    <property type="entry name" value="GLUTATHIONE PEROXIDASE 7, CHLOROPLASTIC-RELATED"/>
    <property type="match status" value="1"/>
</dbReference>
<dbReference type="PRINTS" id="PR01011">
    <property type="entry name" value="GLUTPROXDASE"/>
</dbReference>
<dbReference type="PANTHER" id="PTHR11592">
    <property type="entry name" value="GLUTATHIONE PEROXIDASE"/>
    <property type="match status" value="1"/>
</dbReference>
<keyword evidence="2 4" id="KW-0575">Peroxidase</keyword>
<dbReference type="EMBL" id="CCKQ01018106">
    <property type="protein sequence ID" value="CDW90044.1"/>
    <property type="molecule type" value="Genomic_DNA"/>
</dbReference>
<dbReference type="GO" id="GO:0004601">
    <property type="term" value="F:peroxidase activity"/>
    <property type="evidence" value="ECO:0007669"/>
    <property type="project" value="UniProtKB-KW"/>
</dbReference>
<evidence type="ECO:0000313" key="6">
    <source>
        <dbReference type="Proteomes" id="UP000039865"/>
    </source>
</evidence>
<sequence>MGASIARLFYRKGKDRQLSTFYNTQLVKLHQTYREKGFEILAFPCNQFMKQEPKTNQEIKTFLQTKFNVEFPLFDKVDVNGENAHDIYKYLRINTPTLVRKEKNDIRMIPWNFSKFLVDSNGKVVGYFDPSVQPRKLRQMIENMLDSSD</sequence>
<dbReference type="Proteomes" id="UP000039865">
    <property type="component" value="Unassembled WGS sequence"/>
</dbReference>
<evidence type="ECO:0000256" key="2">
    <source>
        <dbReference type="ARBA" id="ARBA00022559"/>
    </source>
</evidence>
<reference evidence="5 6" key="1">
    <citation type="submission" date="2014-06" db="EMBL/GenBank/DDBJ databases">
        <authorList>
            <person name="Swart Estienne"/>
        </authorList>
    </citation>
    <scope>NUCLEOTIDE SEQUENCE [LARGE SCALE GENOMIC DNA]</scope>
    <source>
        <strain evidence="5 6">130c</strain>
    </source>
</reference>
<dbReference type="OrthoDB" id="446890at2759"/>
<evidence type="ECO:0000256" key="3">
    <source>
        <dbReference type="ARBA" id="ARBA00023002"/>
    </source>
</evidence>
<keyword evidence="6" id="KW-1185">Reference proteome</keyword>
<dbReference type="Pfam" id="PF00255">
    <property type="entry name" value="GSHPx"/>
    <property type="match status" value="1"/>
</dbReference>
<dbReference type="PROSITE" id="PS00763">
    <property type="entry name" value="GLUTATHIONE_PEROXID_2"/>
    <property type="match status" value="1"/>
</dbReference>